<dbReference type="Proteomes" id="UP000540423">
    <property type="component" value="Unassembled WGS sequence"/>
</dbReference>
<dbReference type="SFLD" id="SFLDS00005">
    <property type="entry name" value="Isoprenoid_Synthase_Type_I"/>
    <property type="match status" value="1"/>
</dbReference>
<dbReference type="PANTHER" id="PTHR35201">
    <property type="entry name" value="TERPENE SYNTHASE"/>
    <property type="match status" value="1"/>
</dbReference>
<evidence type="ECO:0000256" key="1">
    <source>
        <dbReference type="ARBA" id="ARBA00023239"/>
    </source>
</evidence>
<comment type="caution">
    <text evidence="3">The sequence shown here is derived from an EMBL/GenBank/DDBJ whole genome shotgun (WGS) entry which is preliminary data.</text>
</comment>
<name>A0A7X0LSB5_9ACTN</name>
<dbReference type="GO" id="GO:0010333">
    <property type="term" value="F:terpene synthase activity"/>
    <property type="evidence" value="ECO:0007669"/>
    <property type="project" value="InterPro"/>
</dbReference>
<gene>
    <name evidence="3" type="ORF">HNQ79_006040</name>
</gene>
<dbReference type="SFLD" id="SFLDG01020">
    <property type="entry name" value="Terpene_Cyclase_Like_2"/>
    <property type="match status" value="1"/>
</dbReference>
<dbReference type="PANTHER" id="PTHR35201:SF4">
    <property type="entry name" value="BETA-PINACENE SYNTHASE-RELATED"/>
    <property type="match status" value="1"/>
</dbReference>
<comment type="cofactor">
    <cofactor evidence="2">
        <name>Mg(2+)</name>
        <dbReference type="ChEBI" id="CHEBI:18420"/>
    </cofactor>
</comment>
<dbReference type="RefSeq" id="WP_185036072.1">
    <property type="nucleotide sequence ID" value="NZ_JACHEM010000023.1"/>
</dbReference>
<dbReference type="GO" id="GO:0046872">
    <property type="term" value="F:metal ion binding"/>
    <property type="evidence" value="ECO:0007669"/>
    <property type="project" value="UniProtKB-KW"/>
</dbReference>
<protein>
    <recommendedName>
        <fullName evidence="2">Terpene synthase</fullName>
        <ecNumber evidence="2">4.2.3.-</ecNumber>
    </recommendedName>
</protein>
<organism evidence="3 4">
    <name type="scientific">Streptomyces candidus</name>
    <dbReference type="NCBI Taxonomy" id="67283"/>
    <lineage>
        <taxon>Bacteria</taxon>
        <taxon>Bacillati</taxon>
        <taxon>Actinomycetota</taxon>
        <taxon>Actinomycetes</taxon>
        <taxon>Kitasatosporales</taxon>
        <taxon>Streptomycetaceae</taxon>
        <taxon>Streptomyces</taxon>
    </lineage>
</organism>
<dbReference type="AlphaFoldDB" id="A0A7X0LSB5"/>
<proteinExistence type="inferred from homology"/>
<keyword evidence="2" id="KW-0479">Metal-binding</keyword>
<keyword evidence="4" id="KW-1185">Reference proteome</keyword>
<dbReference type="Gene3D" id="1.10.600.10">
    <property type="entry name" value="Farnesyl Diphosphate Synthase"/>
    <property type="match status" value="1"/>
</dbReference>
<keyword evidence="2" id="KW-0460">Magnesium</keyword>
<dbReference type="InterPro" id="IPR008949">
    <property type="entry name" value="Isoprenoid_synthase_dom_sf"/>
</dbReference>
<dbReference type="SUPFAM" id="SSF48576">
    <property type="entry name" value="Terpenoid synthases"/>
    <property type="match status" value="1"/>
</dbReference>
<reference evidence="3 4" key="1">
    <citation type="submission" date="2020-08" db="EMBL/GenBank/DDBJ databases">
        <title>Genomic Encyclopedia of Type Strains, Phase IV (KMG-IV): sequencing the most valuable type-strain genomes for metagenomic binning, comparative biology and taxonomic classification.</title>
        <authorList>
            <person name="Goeker M."/>
        </authorList>
    </citation>
    <scope>NUCLEOTIDE SEQUENCE [LARGE SCALE GENOMIC DNA]</scope>
    <source>
        <strain evidence="3 4">DSM 40141</strain>
    </source>
</reference>
<evidence type="ECO:0000313" key="4">
    <source>
        <dbReference type="Proteomes" id="UP000540423"/>
    </source>
</evidence>
<dbReference type="EMBL" id="JACHEM010000023">
    <property type="protein sequence ID" value="MBB6439528.1"/>
    <property type="molecule type" value="Genomic_DNA"/>
</dbReference>
<dbReference type="InterPro" id="IPR034686">
    <property type="entry name" value="Terpene_cyclase-like_2"/>
</dbReference>
<evidence type="ECO:0000256" key="2">
    <source>
        <dbReference type="RuleBase" id="RU366034"/>
    </source>
</evidence>
<keyword evidence="1 2" id="KW-0456">Lyase</keyword>
<dbReference type="Pfam" id="PF19086">
    <property type="entry name" value="Terpene_syn_C_2"/>
    <property type="match status" value="1"/>
</dbReference>
<evidence type="ECO:0000313" key="3">
    <source>
        <dbReference type="EMBL" id="MBB6439528.1"/>
    </source>
</evidence>
<dbReference type="EC" id="4.2.3.-" evidence="2"/>
<accession>A0A7X0LSB5</accession>
<sequence>MTGKKLSYDFPDFFMPLPEHGLNPAWDGQGTRMYAWAKQHGLLADPAISRQMARTEPDFATAVCLTKADPDRFEALCKYVIWVWAVDDGLDERITTHDIVFVADAVAELARAIEGSGQPASPVARAGRDINTRVCAGRSSEWVEAFSAEVDMWLATFVREVATVRLGHSMTLEEYLPHRRATSVLGWFMHLSEYAVDADLPHEVRMLPAMTEARHRGAEWIGIYNDVYSVDREDAIGYPFNAVLLLQRQRGCSRQEAVEATNGILTDLMQRYLAAVERVPAELSRITTDERLHQVVAQVVEAYTTQVRGNYDYHRNRPRYVDSPAYLPDEQHDGTRPAYSTDARFAIGG</sequence>
<comment type="similarity">
    <text evidence="2">Belongs to the terpene synthase family.</text>
</comment>